<feature type="region of interest" description="N-terminal hotdog fold" evidence="6">
    <location>
        <begin position="943"/>
        <end position="1070"/>
    </location>
</feature>
<organism evidence="10 11">
    <name type="scientific">Hydrogenophaga borbori</name>
    <dbReference type="NCBI Taxonomy" id="2294117"/>
    <lineage>
        <taxon>Bacteria</taxon>
        <taxon>Pseudomonadati</taxon>
        <taxon>Pseudomonadota</taxon>
        <taxon>Betaproteobacteria</taxon>
        <taxon>Burkholderiales</taxon>
        <taxon>Comamonadaceae</taxon>
        <taxon>Hydrogenophaga</taxon>
    </lineage>
</organism>
<dbReference type="PANTHER" id="PTHR43775:SF37">
    <property type="entry name" value="SI:DKEY-61P9.11"/>
    <property type="match status" value="1"/>
</dbReference>
<dbReference type="Proteomes" id="UP000261931">
    <property type="component" value="Unassembled WGS sequence"/>
</dbReference>
<proteinExistence type="predicted"/>
<dbReference type="GO" id="GO:0004312">
    <property type="term" value="F:fatty acid synthase activity"/>
    <property type="evidence" value="ECO:0007669"/>
    <property type="project" value="TreeGrafter"/>
</dbReference>
<dbReference type="Gene3D" id="3.40.50.720">
    <property type="entry name" value="NAD(P)-binding Rossmann-like Domain"/>
    <property type="match status" value="3"/>
</dbReference>
<dbReference type="RefSeq" id="WP_116957743.1">
    <property type="nucleotide sequence ID" value="NZ_QVLS01000002.1"/>
</dbReference>
<name>A0A372EN23_9BURK</name>
<dbReference type="CDD" id="cd00833">
    <property type="entry name" value="PKS"/>
    <property type="match status" value="1"/>
</dbReference>
<evidence type="ECO:0000259" key="9">
    <source>
        <dbReference type="PROSITE" id="PS52019"/>
    </source>
</evidence>
<dbReference type="InterPro" id="IPR020807">
    <property type="entry name" value="PKS_DH"/>
</dbReference>
<dbReference type="Pfam" id="PF00109">
    <property type="entry name" value="ketoacyl-synt"/>
    <property type="match status" value="1"/>
</dbReference>
<keyword evidence="2" id="KW-0597">Phosphoprotein</keyword>
<dbReference type="PROSITE" id="PS52019">
    <property type="entry name" value="PKS_MFAS_DH"/>
    <property type="match status" value="1"/>
</dbReference>
<feature type="domain" description="Carrier" evidence="7">
    <location>
        <begin position="2074"/>
        <end position="2149"/>
    </location>
</feature>
<evidence type="ECO:0000256" key="2">
    <source>
        <dbReference type="ARBA" id="ARBA00022553"/>
    </source>
</evidence>
<dbReference type="InterPro" id="IPR014043">
    <property type="entry name" value="Acyl_transferase_dom"/>
</dbReference>
<dbReference type="SMART" id="SM00822">
    <property type="entry name" value="PKS_KR"/>
    <property type="match status" value="1"/>
</dbReference>
<dbReference type="PROSITE" id="PS00012">
    <property type="entry name" value="PHOSPHOPANTETHEINE"/>
    <property type="match status" value="1"/>
</dbReference>
<feature type="active site" description="Proton acceptor; for dehydratase activity" evidence="6">
    <location>
        <position position="972"/>
    </location>
</feature>
<dbReference type="FunFam" id="3.40.50.720:FF:000209">
    <property type="entry name" value="Polyketide synthase Pks12"/>
    <property type="match status" value="1"/>
</dbReference>
<dbReference type="InterPro" id="IPR020841">
    <property type="entry name" value="PKS_Beta-ketoAc_synthase_dom"/>
</dbReference>
<dbReference type="Pfam" id="PF02801">
    <property type="entry name" value="Ketoacyl-synt_C"/>
    <property type="match status" value="1"/>
</dbReference>
<dbReference type="SMART" id="SM00825">
    <property type="entry name" value="PKS_KS"/>
    <property type="match status" value="1"/>
</dbReference>
<feature type="region of interest" description="C-terminal hotdog fold" evidence="6">
    <location>
        <begin position="1085"/>
        <end position="1237"/>
    </location>
</feature>
<dbReference type="SMART" id="SM00826">
    <property type="entry name" value="PKS_DH"/>
    <property type="match status" value="1"/>
</dbReference>
<dbReference type="InterPro" id="IPR013154">
    <property type="entry name" value="ADH-like_N"/>
</dbReference>
<dbReference type="Gene3D" id="3.10.129.110">
    <property type="entry name" value="Polyketide synthase dehydratase"/>
    <property type="match status" value="1"/>
</dbReference>
<dbReference type="InterPro" id="IPR016035">
    <property type="entry name" value="Acyl_Trfase/lysoPLipase"/>
</dbReference>
<dbReference type="GO" id="GO:0016491">
    <property type="term" value="F:oxidoreductase activity"/>
    <property type="evidence" value="ECO:0007669"/>
    <property type="project" value="InterPro"/>
</dbReference>
<dbReference type="FunFam" id="3.40.47.10:FF:000019">
    <property type="entry name" value="Polyketide synthase type I"/>
    <property type="match status" value="1"/>
</dbReference>
<dbReference type="CDD" id="cd05195">
    <property type="entry name" value="enoyl_red"/>
    <property type="match status" value="1"/>
</dbReference>
<evidence type="ECO:0000256" key="3">
    <source>
        <dbReference type="ARBA" id="ARBA00022679"/>
    </source>
</evidence>
<dbReference type="InterPro" id="IPR011032">
    <property type="entry name" value="GroES-like_sf"/>
</dbReference>
<evidence type="ECO:0000259" key="7">
    <source>
        <dbReference type="PROSITE" id="PS50075"/>
    </source>
</evidence>
<dbReference type="SUPFAM" id="SSF47336">
    <property type="entry name" value="ACP-like"/>
    <property type="match status" value="1"/>
</dbReference>
<dbReference type="Pfam" id="PF21089">
    <property type="entry name" value="PKS_DH_N"/>
    <property type="match status" value="1"/>
</dbReference>
<feature type="active site" description="Proton donor; for dehydratase activity" evidence="6">
    <location>
        <position position="1146"/>
    </location>
</feature>
<dbReference type="InterPro" id="IPR036291">
    <property type="entry name" value="NAD(P)-bd_dom_sf"/>
</dbReference>
<dbReference type="CDD" id="cd08955">
    <property type="entry name" value="KR_2_FAS_SDR_x"/>
    <property type="match status" value="1"/>
</dbReference>
<feature type="domain" description="Ketosynthase family 3 (KS3)" evidence="8">
    <location>
        <begin position="36"/>
        <end position="463"/>
    </location>
</feature>
<dbReference type="GO" id="GO:0071770">
    <property type="term" value="P:DIM/DIP cell wall layer assembly"/>
    <property type="evidence" value="ECO:0007669"/>
    <property type="project" value="TreeGrafter"/>
</dbReference>
<evidence type="ECO:0000313" key="11">
    <source>
        <dbReference type="Proteomes" id="UP000261931"/>
    </source>
</evidence>
<reference evidence="10 11" key="1">
    <citation type="submission" date="2018-08" db="EMBL/GenBank/DDBJ databases">
        <title>Hydrogenophaga sp. LA-38 isolated from sludge.</title>
        <authorList>
            <person name="Im W.-T."/>
        </authorList>
    </citation>
    <scope>NUCLEOTIDE SEQUENCE [LARGE SCALE GENOMIC DNA]</scope>
    <source>
        <strain evidence="10 11">LA-38</strain>
    </source>
</reference>
<dbReference type="PROSITE" id="PS00606">
    <property type="entry name" value="KS3_1"/>
    <property type="match status" value="1"/>
</dbReference>
<keyword evidence="11" id="KW-1185">Reference proteome</keyword>
<dbReference type="InterPro" id="IPR009081">
    <property type="entry name" value="PP-bd_ACP"/>
</dbReference>
<dbReference type="InterPro" id="IPR049900">
    <property type="entry name" value="PKS_mFAS_DH"/>
</dbReference>
<keyword evidence="4" id="KW-0511">Multifunctional enzyme</keyword>
<dbReference type="SUPFAM" id="SSF52151">
    <property type="entry name" value="FabD/lysophospholipase-like"/>
    <property type="match status" value="1"/>
</dbReference>
<dbReference type="InterPro" id="IPR057326">
    <property type="entry name" value="KR_dom"/>
</dbReference>
<dbReference type="PANTHER" id="PTHR43775">
    <property type="entry name" value="FATTY ACID SYNTHASE"/>
    <property type="match status" value="1"/>
</dbReference>
<dbReference type="InterPro" id="IPR014030">
    <property type="entry name" value="Ketoacyl_synth_N"/>
</dbReference>
<evidence type="ECO:0000313" key="10">
    <source>
        <dbReference type="EMBL" id="RFP81005.1"/>
    </source>
</evidence>
<dbReference type="SUPFAM" id="SSF55048">
    <property type="entry name" value="Probable ACP-binding domain of malonyl-CoA ACP transacylase"/>
    <property type="match status" value="1"/>
</dbReference>
<dbReference type="GO" id="GO:0005737">
    <property type="term" value="C:cytoplasm"/>
    <property type="evidence" value="ECO:0007669"/>
    <property type="project" value="TreeGrafter"/>
</dbReference>
<dbReference type="InterPro" id="IPR016036">
    <property type="entry name" value="Malonyl_transacylase_ACP-bd"/>
</dbReference>
<dbReference type="Pfam" id="PF00550">
    <property type="entry name" value="PP-binding"/>
    <property type="match status" value="1"/>
</dbReference>
<dbReference type="Gene3D" id="3.40.366.10">
    <property type="entry name" value="Malonyl-Coenzyme A Acyl Carrier Protein, domain 2"/>
    <property type="match status" value="1"/>
</dbReference>
<dbReference type="Pfam" id="PF00698">
    <property type="entry name" value="Acyl_transf_1"/>
    <property type="match status" value="1"/>
</dbReference>
<dbReference type="SUPFAM" id="SSF50129">
    <property type="entry name" value="GroES-like"/>
    <property type="match status" value="1"/>
</dbReference>
<dbReference type="InterPro" id="IPR006162">
    <property type="entry name" value="Ppantetheine_attach_site"/>
</dbReference>
<dbReference type="SUPFAM" id="SSF51735">
    <property type="entry name" value="NAD(P)-binding Rossmann-fold domains"/>
    <property type="match status" value="3"/>
</dbReference>
<gene>
    <name evidence="10" type="ORF">DY262_04290</name>
</gene>
<evidence type="ECO:0000256" key="6">
    <source>
        <dbReference type="PROSITE-ProRule" id="PRU01363"/>
    </source>
</evidence>
<keyword evidence="3" id="KW-0808">Transferase</keyword>
<dbReference type="SMART" id="SM00829">
    <property type="entry name" value="PKS_ER"/>
    <property type="match status" value="1"/>
</dbReference>
<evidence type="ECO:0000256" key="5">
    <source>
        <dbReference type="ARBA" id="ARBA00054155"/>
    </source>
</evidence>
<dbReference type="InterPro" id="IPR013968">
    <property type="entry name" value="PKS_KR"/>
</dbReference>
<dbReference type="Gene3D" id="1.10.1200.10">
    <property type="entry name" value="ACP-like"/>
    <property type="match status" value="1"/>
</dbReference>
<dbReference type="Gene3D" id="3.30.70.3290">
    <property type="match status" value="1"/>
</dbReference>
<evidence type="ECO:0000256" key="1">
    <source>
        <dbReference type="ARBA" id="ARBA00022450"/>
    </source>
</evidence>
<dbReference type="FunFam" id="3.40.366.10:FF:000002">
    <property type="entry name" value="Probable polyketide synthase 2"/>
    <property type="match status" value="1"/>
</dbReference>
<evidence type="ECO:0000256" key="4">
    <source>
        <dbReference type="ARBA" id="ARBA00023268"/>
    </source>
</evidence>
<dbReference type="InterPro" id="IPR049551">
    <property type="entry name" value="PKS_DH_C"/>
</dbReference>
<dbReference type="InterPro" id="IPR049552">
    <property type="entry name" value="PKS_DH_N"/>
</dbReference>
<accession>A0A372EN23</accession>
<comment type="caution">
    <text evidence="10">The sequence shown here is derived from an EMBL/GenBank/DDBJ whole genome shotgun (WGS) entry which is preliminary data.</text>
</comment>
<dbReference type="GO" id="GO:0005886">
    <property type="term" value="C:plasma membrane"/>
    <property type="evidence" value="ECO:0007669"/>
    <property type="project" value="TreeGrafter"/>
</dbReference>
<dbReference type="InterPro" id="IPR016039">
    <property type="entry name" value="Thiolase-like"/>
</dbReference>
<evidence type="ECO:0000259" key="8">
    <source>
        <dbReference type="PROSITE" id="PS52004"/>
    </source>
</evidence>
<dbReference type="Pfam" id="PF08659">
    <property type="entry name" value="KR"/>
    <property type="match status" value="1"/>
</dbReference>
<dbReference type="InterPro" id="IPR050091">
    <property type="entry name" value="PKS_NRPS_Biosynth_Enz"/>
</dbReference>
<dbReference type="InterPro" id="IPR020843">
    <property type="entry name" value="ER"/>
</dbReference>
<dbReference type="PROSITE" id="PS52004">
    <property type="entry name" value="KS3_2"/>
    <property type="match status" value="1"/>
</dbReference>
<dbReference type="Pfam" id="PF16197">
    <property type="entry name" value="KAsynt_C_assoc"/>
    <property type="match status" value="1"/>
</dbReference>
<comment type="function">
    <text evidence="5">Involved in production of the polyketide antibiotic thailandamide.</text>
</comment>
<dbReference type="Pfam" id="PF14765">
    <property type="entry name" value="PS-DH"/>
    <property type="match status" value="1"/>
</dbReference>
<dbReference type="InterPro" id="IPR036736">
    <property type="entry name" value="ACP-like_sf"/>
</dbReference>
<dbReference type="InterPro" id="IPR042104">
    <property type="entry name" value="PKS_dehydratase_sf"/>
</dbReference>
<dbReference type="InterPro" id="IPR020806">
    <property type="entry name" value="PKS_PP-bd"/>
</dbReference>
<dbReference type="InterPro" id="IPR001227">
    <property type="entry name" value="Ac_transferase_dom_sf"/>
</dbReference>
<dbReference type="SMART" id="SM00823">
    <property type="entry name" value="PKS_PP"/>
    <property type="match status" value="1"/>
</dbReference>
<dbReference type="SMART" id="SM00827">
    <property type="entry name" value="PKS_AT"/>
    <property type="match status" value="1"/>
</dbReference>
<dbReference type="InterPro" id="IPR018201">
    <property type="entry name" value="Ketoacyl_synth_AS"/>
</dbReference>
<dbReference type="GO" id="GO:0006633">
    <property type="term" value="P:fatty acid biosynthetic process"/>
    <property type="evidence" value="ECO:0007669"/>
    <property type="project" value="InterPro"/>
</dbReference>
<dbReference type="Gene3D" id="3.90.180.10">
    <property type="entry name" value="Medium-chain alcohol dehydrogenases, catalytic domain"/>
    <property type="match status" value="1"/>
</dbReference>
<keyword evidence="1" id="KW-0596">Phosphopantetheine</keyword>
<sequence length="2173" mass="228962">MTEPRQGTDHAALLKRSLVAIDQLKAQLAAAEQARSEPIAIIGMGCRFPGQADTPEAFWSLLHSGRDAVTEVPPHRWDVERYYDPNPDAMGKSYTRWGSFVEGVDRFDAPFFGISPREAVSLDPQQRLLLEVSWEALERAGLAPSSLAGSRTAVYMGITTSDYAGLMNEERGPCHGDAYTPSGTAHSVAAGRLSYFFGLHGPNVAVDTACSSSLVAIHWAIQSLRNGEAELALAGGVNLTLAPNGAVLTSRARMMSFDGHCKTFDASADGYVRGEGCGVLVLKRLSDAQRDGDRVLAVLRGSALNQDGRSSGLTAPNGAAQEAVIRAALANARLQPGDIGYVEAHGTGTPLGDPIEMKALNQVFGDRPRERPLMVGSVKTNIGHLEASAGVAGVMKVVMALQHATVPPHLHLRQPNPLIAWDQYPITVPTTPTAWPRPGDAPRRACVSSFGFSGTNAHVVLEEAPPPPAAPASGEAPRAEHLVVLSAHTATALAAQARRLDEALAAGPGLPLAPVAATLALGRSHFVERLALVAASTDELRAQLKAFLDSVAAPDGESVAPAGVVRARAALGAAPEVVFMFTGQGAQYAGMGRQLYEQEPVFRAALDECDRLVSPLLPHGLLDTLFGSGEDAARLDDTAFTQPALFAIEYALAQLWRSWGVVPTAVMGHSVGEYVAACLAGVFSLADGLRLIAARGRLMGQLPRDGGMAAVFADEATVRQAIAADAAVLSIAAVNGPGNTVVSGRSDALAAALARLRAQGVESQPLVVSHAFHSPLMEPMLEAFRAELATVQLNPPGMDLASNLTGTLAGEEVCTPEYWCQHVRDAVRFGDGIAALQKEGYRVFVEVGPAPTLVNMAQRASALADASFIASLRKGRADTRCLLESLGRLHARGLPVQWRAVLGEATARQRVVLPTYAFQRERYWFEPGGRAEGAALAPTRSGHPLLGGVVPSPLFIFQNRIGVASQPWLADHRIFEFTLFPGTGFLELAQIAGREAAGSDDGQLFDVLIREGLPLPEEGQRTVQVVVDEPDQGRYAVRVFSRADAEAPGADAPAWKLHVGANFVVGQGSAAPAPLRRAGLLGAAAREHDVDAYYARLAEQGAHYGPAFRCITEIRSEGRQVLGRVALPAGVAAAAPSFVLHPALLDACLQLVGVGLSWGDTAPDGTPSDDLCVPVGMGNYRVHQSGLSQAWCHVSVDEATPDAEAVGADVTLFDDHGVVVAEVRRLVLKRVTRALLQRAMAGNAPAAEWAFEADWQALPPAPAPDADAEGRWLVLADGSGVGQALAARLRRDGAGVAVIARGEGYAECGAEGWRVDPSNAAQIRQAIEAAARADARALEGIVVAWTLTPPAGGADLQDTHLALLGDLLRVVQSLGESSARLYWLTRGAQAVAGSVPDLLQAPLWGLGGVVASEYPALRCVRVDLDPTPRDDETELLCASLRSADAEDRVALRGGLRHVSRLVPGDFVPEPRPLRLEITERGSLDRLALLPVPREAPGPGQVEIRVHATGLNFRDVLNALGMYPGDPGPLGNECAGVVSAVGEGVTDLAVGDEVVAMVDKSFATWVIAPAVMTVKKPPSLTFAEAATIPVTFLTAEYALRHLAGMKKGDRVLVHAVTGGVGMAALQLARRAGAEVFGTAGSPAKRALATELGTHHLADSRSLSFVPDVRRDSKGEGVDIVLNSLAGDFIPASLGLLRPGGHFIEIGKTGIWDAAKVGAEFPGVHYHPLYLGEVAAERPEFVRDMLRDLLADFETGVLKPLPQRLYPIEAAEDAFRFMGQGHHVGKIVITQHDAPAVRADASYLVTGGLTGLGLVTARWLAREGARHLVLMGRRAPSAEAQVAIAELEAAGVRVRVAQADVADAAQVSAVVDGLGRDMPRLRGVVHAAGLVDDGTLAELAPERFEAVLSPKVRGAWNLHQATARLALDFFVCFSSGAALMGSPGQGNYAAANTFMDALAHLRRSQGRHALSINWGSWAEVGMAAGLGELHHRRWAAMGLGMITPDDGMRMLGQMLRGARAPQMAAMPLVRARLPANLGPFFSALVNAPAAQAGAPVAEPVDILPRLSETPAPERHAVLSDFLADQVVRVLALGAAHHVDPQRSLIDLGMDSLMAMELRNRIQASLKATVAVADLLQGPSVSSLASSLLDGLDLPGGEAALEAGTVEGVEWEEGTL</sequence>
<dbReference type="InterPro" id="IPR032821">
    <property type="entry name" value="PKS_assoc"/>
</dbReference>
<dbReference type="InterPro" id="IPR014031">
    <property type="entry name" value="Ketoacyl_synth_C"/>
</dbReference>
<dbReference type="Pfam" id="PF13602">
    <property type="entry name" value="ADH_zinc_N_2"/>
    <property type="match status" value="1"/>
</dbReference>
<dbReference type="EMBL" id="QVLS01000002">
    <property type="protein sequence ID" value="RFP81005.1"/>
    <property type="molecule type" value="Genomic_DNA"/>
</dbReference>
<feature type="domain" description="PKS/mFAS DH" evidence="9">
    <location>
        <begin position="943"/>
        <end position="1237"/>
    </location>
</feature>
<dbReference type="Gene3D" id="3.40.47.10">
    <property type="match status" value="1"/>
</dbReference>
<dbReference type="GO" id="GO:0004315">
    <property type="term" value="F:3-oxoacyl-[acyl-carrier-protein] synthase activity"/>
    <property type="evidence" value="ECO:0007669"/>
    <property type="project" value="InterPro"/>
</dbReference>
<dbReference type="PROSITE" id="PS50075">
    <property type="entry name" value="CARRIER"/>
    <property type="match status" value="1"/>
</dbReference>
<dbReference type="Pfam" id="PF08240">
    <property type="entry name" value="ADH_N"/>
    <property type="match status" value="1"/>
</dbReference>
<dbReference type="SUPFAM" id="SSF53901">
    <property type="entry name" value="Thiolase-like"/>
    <property type="match status" value="1"/>
</dbReference>
<dbReference type="GO" id="GO:0031177">
    <property type="term" value="F:phosphopantetheine binding"/>
    <property type="evidence" value="ECO:0007669"/>
    <property type="project" value="InterPro"/>
</dbReference>
<protein>
    <submittedName>
        <fullName evidence="10">SDR family NAD(P)-dependent oxidoreductase</fullName>
    </submittedName>
</protein>